<dbReference type="Proteomes" id="UP001203342">
    <property type="component" value="Unassembled WGS sequence"/>
</dbReference>
<evidence type="ECO:0000259" key="1">
    <source>
        <dbReference type="Pfam" id="PF13648"/>
    </source>
</evidence>
<evidence type="ECO:0000313" key="3">
    <source>
        <dbReference type="Proteomes" id="UP001203342"/>
    </source>
</evidence>
<feature type="domain" description="Lipocalin-like" evidence="1">
    <location>
        <begin position="33"/>
        <end position="120"/>
    </location>
</feature>
<evidence type="ECO:0000313" key="2">
    <source>
        <dbReference type="EMBL" id="MCL9770043.1"/>
    </source>
</evidence>
<reference evidence="2 3" key="1">
    <citation type="submission" date="2022-05" db="EMBL/GenBank/DDBJ databases">
        <title>Flavobacterium sp., isolated from activated sludge.</title>
        <authorList>
            <person name="Ran Q."/>
        </authorList>
    </citation>
    <scope>NUCLEOTIDE SEQUENCE [LARGE SCALE GENOMIC DNA]</scope>
    <source>
        <strain evidence="2 3">HXWNR69</strain>
    </source>
</reference>
<organism evidence="2 3">
    <name type="scientific">Flavobacterium fragile</name>
    <dbReference type="NCBI Taxonomy" id="2949085"/>
    <lineage>
        <taxon>Bacteria</taxon>
        <taxon>Pseudomonadati</taxon>
        <taxon>Bacteroidota</taxon>
        <taxon>Flavobacteriia</taxon>
        <taxon>Flavobacteriales</taxon>
        <taxon>Flavobacteriaceae</taxon>
        <taxon>Flavobacterium</taxon>
    </lineage>
</organism>
<proteinExistence type="predicted"/>
<comment type="caution">
    <text evidence="2">The sequence shown here is derived from an EMBL/GenBank/DDBJ whole genome shotgun (WGS) entry which is preliminary data.</text>
</comment>
<dbReference type="RefSeq" id="WP_250581518.1">
    <property type="nucleotide sequence ID" value="NZ_JAMLJN010000004.1"/>
</dbReference>
<gene>
    <name evidence="2" type="ORF">NAT47_06415</name>
</gene>
<dbReference type="EMBL" id="JAMLJN010000004">
    <property type="protein sequence ID" value="MCL9770043.1"/>
    <property type="molecule type" value="Genomic_DNA"/>
</dbReference>
<accession>A0ABT0TGT3</accession>
<protein>
    <submittedName>
        <fullName evidence="2">Lipocalin family protein</fullName>
    </submittedName>
</protein>
<sequence length="137" mass="15011">MKKILFLFVSTLVLGLTSCSKDDDSSSSSTGLEGRWEYSQEGAIVGGQEVLAPYEHECSSQKDYTEFLAGGVMKDYYFDTNCTQDLSQGSWTKSGNSLTVNFGGEIATAEIVTLNATTLKVKIVFSGETFIQVFTRR</sequence>
<keyword evidence="3" id="KW-1185">Reference proteome</keyword>
<name>A0ABT0TGT3_9FLAO</name>
<dbReference type="InterPro" id="IPR024311">
    <property type="entry name" value="Lipocalin-like"/>
</dbReference>
<dbReference type="PROSITE" id="PS51257">
    <property type="entry name" value="PROKAR_LIPOPROTEIN"/>
    <property type="match status" value="1"/>
</dbReference>
<dbReference type="Pfam" id="PF13648">
    <property type="entry name" value="Lipocalin_4"/>
    <property type="match status" value="1"/>
</dbReference>